<keyword evidence="1" id="KW-1133">Transmembrane helix</keyword>
<accession>A0ABS7Y3C5</accession>
<organism evidence="2 3">
    <name type="scientific">Winogradskyella vincentii</name>
    <dbReference type="NCBI Taxonomy" id="2877122"/>
    <lineage>
        <taxon>Bacteria</taxon>
        <taxon>Pseudomonadati</taxon>
        <taxon>Bacteroidota</taxon>
        <taxon>Flavobacteriia</taxon>
        <taxon>Flavobacteriales</taxon>
        <taxon>Flavobacteriaceae</taxon>
        <taxon>Winogradskyella</taxon>
    </lineage>
</organism>
<dbReference type="EMBL" id="JAIUJS010000011">
    <property type="protein sequence ID" value="MCA0154417.1"/>
    <property type="molecule type" value="Genomic_DNA"/>
</dbReference>
<dbReference type="InterPro" id="IPR045749">
    <property type="entry name" value="DUF6090"/>
</dbReference>
<keyword evidence="3" id="KW-1185">Reference proteome</keyword>
<comment type="caution">
    <text evidence="2">The sequence shown here is derived from an EMBL/GenBank/DDBJ whole genome shotgun (WGS) entry which is preliminary data.</text>
</comment>
<dbReference type="Proteomes" id="UP001198402">
    <property type="component" value="Unassembled WGS sequence"/>
</dbReference>
<evidence type="ECO:0000313" key="3">
    <source>
        <dbReference type="Proteomes" id="UP001198402"/>
    </source>
</evidence>
<evidence type="ECO:0000256" key="1">
    <source>
        <dbReference type="SAM" id="Phobius"/>
    </source>
</evidence>
<evidence type="ECO:0000313" key="2">
    <source>
        <dbReference type="EMBL" id="MCA0154417.1"/>
    </source>
</evidence>
<keyword evidence="1" id="KW-0812">Transmembrane</keyword>
<protein>
    <submittedName>
        <fullName evidence="2">Uncharacterized protein</fullName>
    </submittedName>
</protein>
<name>A0ABS7Y3C5_9FLAO</name>
<gene>
    <name evidence="2" type="ORF">LBV24_14395</name>
</gene>
<sequence length="246" mass="28701">MIKFSRHIRKSLLEQNKMGKYFKYAIGEIILVMIGILLALQVNDWNAKRTLKSKEQVYLKQIKISLQNDLESIKKTKAFNALKASNIDSTFIVLEQSNPEKYVPAIINYMNMTAEFDVFEPNNVAFENMIASENIDLITNMELRKNLSLYYKRDFENSTQERVKEQTRQFVDDIMPKLGNRQIVKQFMKHDSRLPDISEVNIHSDTQVYANLLIMIANMDGQNELLDTTTKEIKRLLNLIDKNLKS</sequence>
<reference evidence="3" key="1">
    <citation type="submission" date="2023-07" db="EMBL/GenBank/DDBJ databases">
        <authorList>
            <person name="Yue Y."/>
        </authorList>
    </citation>
    <scope>NUCLEOTIDE SEQUENCE [LARGE SCALE GENOMIC DNA]</scope>
    <source>
        <strain evidence="3">2Y89</strain>
    </source>
</reference>
<dbReference type="RefSeq" id="WP_224479363.1">
    <property type="nucleotide sequence ID" value="NZ_JAIUJS010000011.1"/>
</dbReference>
<keyword evidence="1" id="KW-0472">Membrane</keyword>
<dbReference type="Pfam" id="PF19578">
    <property type="entry name" value="DUF6090"/>
    <property type="match status" value="1"/>
</dbReference>
<proteinExistence type="predicted"/>
<feature type="transmembrane region" description="Helical" evidence="1">
    <location>
        <begin position="21"/>
        <end position="40"/>
    </location>
</feature>